<sequence length="819" mass="96259">MLNLLTSIRPNYDSEDVEFIKKYAFNNEEDANRFAQCFYRDINEDSDEMFELRMQFYQKYPKFTDNYIDFKSMLKNCELRTIRYFAFLLENKIKNREKMIHRYENEFLHDDTEFLIQNGEQVLKLLIPYLPITSEEIHSFSEWSGRYYKNSIERVCINIIKKANAAVITSNPELVWNFFRSFEGCNNDLLNEVLLDAFVKFPTSYSDCIIPFISNDFNKIILDKTSGNGDELNLVKKVISKHGEICTKETFLELEQQIINYVSPRAKDIYMRRVEFNKQNNEHTVYWSFWGDLQYELLRALPIDRLSNQSKQLLQVLERKFIKGSRMYYYSSGGGGSINSPVSGKKLSDNNWKEILLSRKLKNRKESSWKDVPGGIIENSREAFSRSFNSSVSENPENMLRLVLSMEESIDDIFIDALFSGIAHSNSLTNVDQFLIEKAILRHPSSYDSYRTSSICTIIEKKRHILWSQEIIDVLLDIAVNHHNPEGEKPNVTNADDKEMKSINMLFSNAINCVRGQAAEAIGALLWDDSSYFQQFKDTIEHIINDDNPAVKLSSMFILWPVYNIERDWAAEKILKLIEDDYRFAGFHGMKNMFFLLYSKYRERIIRVIEKCYNSYNEDLVKMGAHCLAEMYILKNEFVAEMSDVDTMSMKQAEEILMMVMLYFNKDEYNELAKDIIYRFRNSELDLEMPVSRLFYDDLINLERDEEFLIQIMNSKLSRRTVHAFLHYLEEESRSLIAFKNIIFTMSQSLITGDISSEERTWEIDDSVSKLIIGLYDEVSSSQQYEHKEISAKCLDVWDLMFENQIGSARTLSQEMMQR</sequence>
<evidence type="ECO:0000313" key="1">
    <source>
        <dbReference type="EMBL" id="GMQ62000.1"/>
    </source>
</evidence>
<accession>A0ACB5UHE1</accession>
<protein>
    <submittedName>
        <fullName evidence="1">Uncharacterized protein</fullName>
    </submittedName>
</protein>
<reference evidence="1" key="1">
    <citation type="submission" date="2023-09" db="EMBL/GenBank/DDBJ databases">
        <title>Vallitalea sediminicola and Vallitalea maricola sp. nov., anaerobic bacteria isolated from marine sediment.</title>
        <authorList>
            <person name="Hirano S."/>
            <person name="Maeda A."/>
            <person name="Terahara T."/>
            <person name="Mori K."/>
            <person name="Hamada M."/>
            <person name="Matsumoto R."/>
            <person name="Kobayashi T."/>
        </authorList>
    </citation>
    <scope>NUCLEOTIDE SEQUENCE</scope>
    <source>
        <strain evidence="1">AN17-2</strain>
    </source>
</reference>
<dbReference type="Proteomes" id="UP001374599">
    <property type="component" value="Unassembled WGS sequence"/>
</dbReference>
<evidence type="ECO:0000313" key="2">
    <source>
        <dbReference type="Proteomes" id="UP001374599"/>
    </source>
</evidence>
<name>A0ACB5UHE1_9FIRM</name>
<organism evidence="1 2">
    <name type="scientific">Vallitalea maricola</name>
    <dbReference type="NCBI Taxonomy" id="3074433"/>
    <lineage>
        <taxon>Bacteria</taxon>
        <taxon>Bacillati</taxon>
        <taxon>Bacillota</taxon>
        <taxon>Clostridia</taxon>
        <taxon>Lachnospirales</taxon>
        <taxon>Vallitaleaceae</taxon>
        <taxon>Vallitalea</taxon>
    </lineage>
</organism>
<dbReference type="EMBL" id="BTPU01000018">
    <property type="protein sequence ID" value="GMQ62000.1"/>
    <property type="molecule type" value="Genomic_DNA"/>
</dbReference>
<keyword evidence="2" id="KW-1185">Reference proteome</keyword>
<comment type="caution">
    <text evidence="1">The sequence shown here is derived from an EMBL/GenBank/DDBJ whole genome shotgun (WGS) entry which is preliminary data.</text>
</comment>
<gene>
    <name evidence="1" type="ORF">AN2V17_12300</name>
</gene>
<proteinExistence type="predicted"/>